<dbReference type="GO" id="GO:0061061">
    <property type="term" value="P:muscle structure development"/>
    <property type="evidence" value="ECO:0007669"/>
    <property type="project" value="TreeGrafter"/>
</dbReference>
<dbReference type="Proteomes" id="UP000183832">
    <property type="component" value="Unassembled WGS sequence"/>
</dbReference>
<protein>
    <submittedName>
        <fullName evidence="6">CLUMA_CG017688, isoform A</fullName>
    </submittedName>
</protein>
<organism evidence="6 7">
    <name type="scientific">Clunio marinus</name>
    <dbReference type="NCBI Taxonomy" id="568069"/>
    <lineage>
        <taxon>Eukaryota</taxon>
        <taxon>Metazoa</taxon>
        <taxon>Ecdysozoa</taxon>
        <taxon>Arthropoda</taxon>
        <taxon>Hexapoda</taxon>
        <taxon>Insecta</taxon>
        <taxon>Pterygota</taxon>
        <taxon>Neoptera</taxon>
        <taxon>Endopterygota</taxon>
        <taxon>Diptera</taxon>
        <taxon>Nematocera</taxon>
        <taxon>Chironomoidea</taxon>
        <taxon>Chironomidae</taxon>
        <taxon>Clunio</taxon>
    </lineage>
</organism>
<dbReference type="GO" id="GO:0030018">
    <property type="term" value="C:Z disc"/>
    <property type="evidence" value="ECO:0007669"/>
    <property type="project" value="TreeGrafter"/>
</dbReference>
<proteinExistence type="predicted"/>
<accession>A0A1J1IYI8</accession>
<dbReference type="GO" id="GO:0003779">
    <property type="term" value="F:actin binding"/>
    <property type="evidence" value="ECO:0007669"/>
    <property type="project" value="TreeGrafter"/>
</dbReference>
<dbReference type="Pfam" id="PF00595">
    <property type="entry name" value="PDZ"/>
    <property type="match status" value="1"/>
</dbReference>
<dbReference type="GO" id="GO:0051371">
    <property type="term" value="F:muscle alpha-actinin binding"/>
    <property type="evidence" value="ECO:0007669"/>
    <property type="project" value="TreeGrafter"/>
</dbReference>
<evidence type="ECO:0000259" key="5">
    <source>
        <dbReference type="PROSITE" id="PS50106"/>
    </source>
</evidence>
<keyword evidence="3" id="KW-0479">Metal-binding</keyword>
<evidence type="ECO:0000313" key="6">
    <source>
        <dbReference type="EMBL" id="CRL04620.1"/>
    </source>
</evidence>
<evidence type="ECO:0000256" key="3">
    <source>
        <dbReference type="ARBA" id="ARBA00023038"/>
    </source>
</evidence>
<dbReference type="PROSITE" id="PS50106">
    <property type="entry name" value="PDZ"/>
    <property type="match status" value="1"/>
</dbReference>
<dbReference type="InterPro" id="IPR050604">
    <property type="entry name" value="PDZ-LIM_domain"/>
</dbReference>
<keyword evidence="2" id="KW-0963">Cytoplasm</keyword>
<dbReference type="InterPro" id="IPR036034">
    <property type="entry name" value="PDZ_sf"/>
</dbReference>
<evidence type="ECO:0000256" key="4">
    <source>
        <dbReference type="SAM" id="MobiDB-lite"/>
    </source>
</evidence>
<dbReference type="Gene3D" id="2.30.42.10">
    <property type="match status" value="1"/>
</dbReference>
<dbReference type="SUPFAM" id="SSF50156">
    <property type="entry name" value="PDZ domain-like"/>
    <property type="match status" value="1"/>
</dbReference>
<keyword evidence="7" id="KW-1185">Reference proteome</keyword>
<dbReference type="SMART" id="SM00228">
    <property type="entry name" value="PDZ"/>
    <property type="match status" value="1"/>
</dbReference>
<keyword evidence="3" id="KW-0862">Zinc</keyword>
<dbReference type="STRING" id="568069.A0A1J1IYI8"/>
<dbReference type="GO" id="GO:0031941">
    <property type="term" value="C:filamentous actin"/>
    <property type="evidence" value="ECO:0007669"/>
    <property type="project" value="TreeGrafter"/>
</dbReference>
<dbReference type="OrthoDB" id="44841at2759"/>
<evidence type="ECO:0000313" key="7">
    <source>
        <dbReference type="Proteomes" id="UP000183832"/>
    </source>
</evidence>
<dbReference type="GO" id="GO:0005912">
    <property type="term" value="C:adherens junction"/>
    <property type="evidence" value="ECO:0007669"/>
    <property type="project" value="TreeGrafter"/>
</dbReference>
<reference evidence="6 7" key="1">
    <citation type="submission" date="2015-04" db="EMBL/GenBank/DDBJ databases">
        <authorList>
            <person name="Syromyatnikov M.Y."/>
            <person name="Popov V.N."/>
        </authorList>
    </citation>
    <scope>NUCLEOTIDE SEQUENCE [LARGE SCALE GENOMIC DNA]</scope>
</reference>
<dbReference type="PANTHER" id="PTHR24214:SF38">
    <property type="entry name" value="PDZ AND LIM DOMAIN PROTEIN ZASP-RELATED"/>
    <property type="match status" value="1"/>
</dbReference>
<feature type="domain" description="PDZ" evidence="5">
    <location>
        <begin position="4"/>
        <end position="86"/>
    </location>
</feature>
<dbReference type="AlphaFoldDB" id="A0A1J1IYI8"/>
<gene>
    <name evidence="6" type="ORF">CLUMA_CG017688</name>
</gene>
<sequence length="639" mass="71767">MVVDIKLCKEDGKPFGFRLIGGADFEIPLTCSRVIEGSTAGLSGLQEGDVVVRINDKPTINMTHEDAHFELVAAGNEFTLGVLRATNVLPEVDIIVEEAPTVTTVAPTEIEVQKEQARIDKIIPDASVTDEEIAELLSGEAEVLKGHGVLGVNFKKMMPKAGVFKQSEVFQVLNDEQLKTKAEREREEKHQWTTFLQKPKRPPPLRATQHTLTNTYKPLIVKQPKPKCAPDYREATPEPPQVEVKEQIEHLSESVTEQKTEIVEQNDVQDQVECQFYEAEVSSQTVVTTTTTTTTSCEEVVTFEELAADATGESVNEVLVEEEVKSEEVSVLSSAFAEQLANVQSQLMALSHLPKTIQSTLDDITKQLQSLIPPSKLKQTSIEPEKKVDEKEEEINVTSEDIQVHVDESTETKIEMTCETIHIVETTTETIQSEQKQPSECEESISFLSQKEIEDYEECQMKFRELWERKREKKLRCSIGPWAIKAVREVEDPNCVKTQEPKDAKTELSAELKQKVTEDRNMKQKKAKGFRGLQPQERPITLPGGRKWRNAKDAMNEEMIAEIISSQAELIMGSTLGVNFLKYQKPEKDLSFLKNSETYRTIHHLAPAENGIEKRPAVVAAEEDMLKCSSPNPLNQNSS</sequence>
<dbReference type="PANTHER" id="PTHR24214">
    <property type="entry name" value="PDZ AND LIM DOMAIN PROTEIN ZASP"/>
    <property type="match status" value="1"/>
</dbReference>
<evidence type="ECO:0000256" key="2">
    <source>
        <dbReference type="ARBA" id="ARBA00022490"/>
    </source>
</evidence>
<dbReference type="FunFam" id="2.30.42.10:FF:000055">
    <property type="entry name" value="PDZ and LIM domain protein 3"/>
    <property type="match status" value="1"/>
</dbReference>
<feature type="region of interest" description="Disordered" evidence="4">
    <location>
        <begin position="520"/>
        <end position="544"/>
    </location>
</feature>
<comment type="subcellular location">
    <subcellularLocation>
        <location evidence="1">Cytoplasm</location>
    </subcellularLocation>
</comment>
<keyword evidence="3" id="KW-0440">LIM domain</keyword>
<dbReference type="GO" id="GO:0030036">
    <property type="term" value="P:actin cytoskeleton organization"/>
    <property type="evidence" value="ECO:0007669"/>
    <property type="project" value="TreeGrafter"/>
</dbReference>
<dbReference type="InterPro" id="IPR001478">
    <property type="entry name" value="PDZ"/>
</dbReference>
<name>A0A1J1IYI8_9DIPT</name>
<evidence type="ECO:0000256" key="1">
    <source>
        <dbReference type="ARBA" id="ARBA00004496"/>
    </source>
</evidence>
<dbReference type="GO" id="GO:0001725">
    <property type="term" value="C:stress fiber"/>
    <property type="evidence" value="ECO:0007669"/>
    <property type="project" value="TreeGrafter"/>
</dbReference>
<dbReference type="EMBL" id="CVRI01000063">
    <property type="protein sequence ID" value="CRL04620.1"/>
    <property type="molecule type" value="Genomic_DNA"/>
</dbReference>